<dbReference type="PROSITE" id="PS52016">
    <property type="entry name" value="TONB_DEPENDENT_REC_3"/>
    <property type="match status" value="1"/>
</dbReference>
<dbReference type="Gene3D" id="2.60.40.1120">
    <property type="entry name" value="Carboxypeptidase-like, regulatory domain"/>
    <property type="match status" value="1"/>
</dbReference>
<dbReference type="InterPro" id="IPR008969">
    <property type="entry name" value="CarboxyPept-like_regulatory"/>
</dbReference>
<feature type="chain" id="PRO_5037748552" evidence="9">
    <location>
        <begin position="26"/>
        <end position="823"/>
    </location>
</feature>
<keyword evidence="6 7" id="KW-0998">Cell outer membrane</keyword>
<keyword evidence="4 7" id="KW-0812">Transmembrane</keyword>
<comment type="similarity">
    <text evidence="7">Belongs to the TonB-dependent receptor family.</text>
</comment>
<dbReference type="SUPFAM" id="SSF49464">
    <property type="entry name" value="Carboxypeptidase regulatory domain-like"/>
    <property type="match status" value="1"/>
</dbReference>
<organism evidence="12 13">
    <name type="scientific">Dyadobacter helix</name>
    <dbReference type="NCBI Taxonomy" id="2822344"/>
    <lineage>
        <taxon>Bacteria</taxon>
        <taxon>Pseudomonadati</taxon>
        <taxon>Bacteroidota</taxon>
        <taxon>Cytophagia</taxon>
        <taxon>Cytophagales</taxon>
        <taxon>Spirosomataceae</taxon>
        <taxon>Dyadobacter</taxon>
    </lineage>
</organism>
<dbReference type="SUPFAM" id="SSF56935">
    <property type="entry name" value="Porins"/>
    <property type="match status" value="1"/>
</dbReference>
<dbReference type="GO" id="GO:0009279">
    <property type="term" value="C:cell outer membrane"/>
    <property type="evidence" value="ECO:0007669"/>
    <property type="project" value="UniProtKB-SubCell"/>
</dbReference>
<dbReference type="InterPro" id="IPR036942">
    <property type="entry name" value="Beta-barrel_TonB_sf"/>
</dbReference>
<dbReference type="InterPro" id="IPR041700">
    <property type="entry name" value="OMP_b-brl_3"/>
</dbReference>
<keyword evidence="13" id="KW-1185">Reference proteome</keyword>
<comment type="subcellular location">
    <subcellularLocation>
        <location evidence="1 7">Cell outer membrane</location>
        <topology evidence="1 7">Multi-pass membrane protein</topology>
    </subcellularLocation>
</comment>
<dbReference type="AlphaFoldDB" id="A0A916N5T1"/>
<sequence>MFNNRRHRWCVTFIGLWIAATASFAQNPAVDKGFLIKGSVADSSSKNPMEFVTVALKSNDGSIIASSPTSEKGAFELFTEGKGNYVLILSYVGYKTYQSTTFAVGASRVIDLGTIYVLAQASTLGEITITGKKALIVNMGDKLVYNASADIGNKGGSASEVLRKAPMVSVGANGEVKLRGNSNIKVLLNGMPSGILAKNLKEALKLIPASTIESVEVITSPSAKYEAEGAAGVINIVTKKKMKGTNGSIDLSGGNLEQSMNGAINLSSGKFAFGLTLNGSQERQRNVSTLERSSLAGGVKIGELIQRSDAIQKDKGVYGDFNVEFTPDSSQKVGLGISYWKGHWPQQASLYNLYTSGVERTEYNQKSYQNGNFGWVDFSLNYEKKFKRPEQNLRLVGNYSRSNDKSGYVTEQFRLDGGPYFREQSPNKGSGHDLSFQADYGHPLSESGKQLIETGLRFARNESNSAFTVLSNHNNPGGPLQEVPFRSDRMAYFQNTLAAYLSLKLETPGGWGFRPGLRYESTHLGGSFAGPSPSFKATFGNFVPNMLITRKLNDQHDFKLNYTERIRRPWIWDLNPYVNASDPRNVSAGNPRLRPEVTRMLELAHSYNSPSGLVLNSSIYGNANSNAIEQLSRVDSLGISYTTSQNIASNKRLGANVNVYMQLSNGWTMGTSAEIYHVWFSSSALNVKNDATFYAYTLNSSYILPRGYTIQFYGDYSNGYVTLQGRNSADYSYSFSVQKELLDKKASLTLGINNFLRSNFLQKSIATAPSFQSNSANWYYNRSLTLTFSWRFGSFRSTGKREDQAAGKQERPIREGTKPGRKF</sequence>
<comment type="caution">
    <text evidence="12">The sequence shown here is derived from an EMBL/GenBank/DDBJ whole genome shotgun (WGS) entry which is preliminary data.</text>
</comment>
<dbReference type="Gene3D" id="2.40.170.20">
    <property type="entry name" value="TonB-dependent receptor, beta-barrel domain"/>
    <property type="match status" value="1"/>
</dbReference>
<evidence type="ECO:0000259" key="11">
    <source>
        <dbReference type="Pfam" id="PF14905"/>
    </source>
</evidence>
<proteinExistence type="inferred from homology"/>
<evidence type="ECO:0000313" key="13">
    <source>
        <dbReference type="Proteomes" id="UP000680038"/>
    </source>
</evidence>
<accession>A0A916N5T1</accession>
<feature type="domain" description="TonB-dependent receptor plug" evidence="10">
    <location>
        <begin position="155"/>
        <end position="233"/>
    </location>
</feature>
<dbReference type="EMBL" id="CAJRAF010000002">
    <property type="protein sequence ID" value="CAG5006712.1"/>
    <property type="molecule type" value="Genomic_DNA"/>
</dbReference>
<dbReference type="Pfam" id="PF14905">
    <property type="entry name" value="OMP_b-brl_3"/>
    <property type="match status" value="1"/>
</dbReference>
<dbReference type="Pfam" id="PF07715">
    <property type="entry name" value="Plug"/>
    <property type="match status" value="1"/>
</dbReference>
<evidence type="ECO:0000313" key="12">
    <source>
        <dbReference type="EMBL" id="CAG5006712.1"/>
    </source>
</evidence>
<name>A0A916N5T1_9BACT</name>
<keyword evidence="3 7" id="KW-1134">Transmembrane beta strand</keyword>
<gene>
    <name evidence="12" type="primary">btuB_15</name>
    <name evidence="12" type="ORF">DYBT9275_03881</name>
</gene>
<evidence type="ECO:0000256" key="9">
    <source>
        <dbReference type="SAM" id="SignalP"/>
    </source>
</evidence>
<feature type="domain" description="Outer membrane protein beta-barrel" evidence="11">
    <location>
        <begin position="384"/>
        <end position="790"/>
    </location>
</feature>
<feature type="region of interest" description="Disordered" evidence="8">
    <location>
        <begin position="799"/>
        <end position="823"/>
    </location>
</feature>
<dbReference type="Proteomes" id="UP000680038">
    <property type="component" value="Unassembled WGS sequence"/>
</dbReference>
<evidence type="ECO:0000256" key="1">
    <source>
        <dbReference type="ARBA" id="ARBA00004571"/>
    </source>
</evidence>
<dbReference type="Gene3D" id="2.170.130.10">
    <property type="entry name" value="TonB-dependent receptor, plug domain"/>
    <property type="match status" value="1"/>
</dbReference>
<evidence type="ECO:0000256" key="7">
    <source>
        <dbReference type="PROSITE-ProRule" id="PRU01360"/>
    </source>
</evidence>
<evidence type="ECO:0000259" key="10">
    <source>
        <dbReference type="Pfam" id="PF07715"/>
    </source>
</evidence>
<evidence type="ECO:0000256" key="5">
    <source>
        <dbReference type="ARBA" id="ARBA00023136"/>
    </source>
</evidence>
<dbReference type="InterPro" id="IPR039426">
    <property type="entry name" value="TonB-dep_rcpt-like"/>
</dbReference>
<dbReference type="RefSeq" id="WP_215240315.1">
    <property type="nucleotide sequence ID" value="NZ_CAJRAF010000002.1"/>
</dbReference>
<dbReference type="PANTHER" id="PTHR40980:SF4">
    <property type="entry name" value="TONB-DEPENDENT RECEPTOR-LIKE BETA-BARREL DOMAIN-CONTAINING PROTEIN"/>
    <property type="match status" value="1"/>
</dbReference>
<dbReference type="PANTHER" id="PTHR40980">
    <property type="entry name" value="PLUG DOMAIN-CONTAINING PROTEIN"/>
    <property type="match status" value="1"/>
</dbReference>
<keyword evidence="2 7" id="KW-0813">Transport</keyword>
<reference evidence="12" key="1">
    <citation type="submission" date="2021-04" db="EMBL/GenBank/DDBJ databases">
        <authorList>
            <person name="Rodrigo-Torres L."/>
            <person name="Arahal R. D."/>
            <person name="Lucena T."/>
        </authorList>
    </citation>
    <scope>NUCLEOTIDE SEQUENCE</scope>
    <source>
        <strain evidence="12">CECT 9275</strain>
    </source>
</reference>
<evidence type="ECO:0000256" key="4">
    <source>
        <dbReference type="ARBA" id="ARBA00022692"/>
    </source>
</evidence>
<evidence type="ECO:0000256" key="8">
    <source>
        <dbReference type="SAM" id="MobiDB-lite"/>
    </source>
</evidence>
<protein>
    <submittedName>
        <fullName evidence="12">Vitamin B12 transporter BtuB</fullName>
    </submittedName>
</protein>
<evidence type="ECO:0000256" key="3">
    <source>
        <dbReference type="ARBA" id="ARBA00022452"/>
    </source>
</evidence>
<dbReference type="InterPro" id="IPR037066">
    <property type="entry name" value="Plug_dom_sf"/>
</dbReference>
<feature type="signal peptide" evidence="9">
    <location>
        <begin position="1"/>
        <end position="25"/>
    </location>
</feature>
<keyword evidence="9" id="KW-0732">Signal</keyword>
<dbReference type="Pfam" id="PF13620">
    <property type="entry name" value="CarboxypepD_reg"/>
    <property type="match status" value="1"/>
</dbReference>
<evidence type="ECO:0000256" key="6">
    <source>
        <dbReference type="ARBA" id="ARBA00023237"/>
    </source>
</evidence>
<dbReference type="InterPro" id="IPR012910">
    <property type="entry name" value="Plug_dom"/>
</dbReference>
<keyword evidence="5 7" id="KW-0472">Membrane</keyword>
<evidence type="ECO:0000256" key="2">
    <source>
        <dbReference type="ARBA" id="ARBA00022448"/>
    </source>
</evidence>